<evidence type="ECO:0000256" key="1">
    <source>
        <dbReference type="ARBA" id="ARBA00004651"/>
    </source>
</evidence>
<dbReference type="OMA" id="CTIGVYM"/>
<dbReference type="GO" id="GO:0005549">
    <property type="term" value="F:odorant binding"/>
    <property type="evidence" value="ECO:0007669"/>
    <property type="project" value="InterPro"/>
</dbReference>
<dbReference type="GO" id="GO:0007165">
    <property type="term" value="P:signal transduction"/>
    <property type="evidence" value="ECO:0007669"/>
    <property type="project" value="UniProtKB-KW"/>
</dbReference>
<name>A0A8B8I8L3_VANTA</name>
<dbReference type="InterPro" id="IPR004117">
    <property type="entry name" value="7tm6_olfct_rcpt"/>
</dbReference>
<comment type="subcellular location">
    <subcellularLocation>
        <location evidence="1 10">Cell membrane</location>
        <topology evidence="1 10">Multi-pass membrane protein</topology>
    </subcellularLocation>
</comment>
<evidence type="ECO:0000256" key="7">
    <source>
        <dbReference type="ARBA" id="ARBA00023136"/>
    </source>
</evidence>
<gene>
    <name evidence="12" type="primary">LOC113398732</name>
</gene>
<proteinExistence type="inferred from homology"/>
<evidence type="ECO:0000256" key="5">
    <source>
        <dbReference type="ARBA" id="ARBA00022725"/>
    </source>
</evidence>
<evidence type="ECO:0000256" key="3">
    <source>
        <dbReference type="ARBA" id="ARBA00022606"/>
    </source>
</evidence>
<protein>
    <recommendedName>
        <fullName evidence="10">Odorant receptor</fullName>
    </recommendedName>
</protein>
<keyword evidence="3 10" id="KW-0716">Sensory transduction</keyword>
<comment type="caution">
    <text evidence="10">Lacks conserved residue(s) required for the propagation of feature annotation.</text>
</comment>
<dbReference type="GeneID" id="113398732"/>
<evidence type="ECO:0000256" key="9">
    <source>
        <dbReference type="ARBA" id="ARBA00023224"/>
    </source>
</evidence>
<evidence type="ECO:0000256" key="2">
    <source>
        <dbReference type="ARBA" id="ARBA00022475"/>
    </source>
</evidence>
<keyword evidence="11" id="KW-1185">Reference proteome</keyword>
<sequence length="400" mass="46954">MKPLTKPEPLQHISFQFKTLQLLGLWFYIPHDFNCLKFWLHIMCRVITGIFVFIIPPLGQSICVIKLILSRDAEIQEIAGIINLVLTEMLTSLKLLDLRCRRSLLTELKEQMEGSEFLHFHRPQIDFIEKSVKVSEQLFVWLTIGVVIDITVHIIIVPAVHRFQFLPVKMDFIFFDVYKYPYFDIIFIYQILYKPTLLLTFVAIQTLRWGFLLCTISQLDVLIYNLKGMKKLDEGENFLDHESFDGVFKRNVIHHCAIIKFIKTFEAAFGGQFLLFFIFNSFIIGTTAIEFFSIQNPLNHVVDIFWIFGFLFMMIIILFIDCYFGSIITEKNSYISMVVYCHPWINLPKNTKKNLIIFISRNQRTLTINAAKLVPVSLTTFTKVMNWTYKCFALLNQMKD</sequence>
<reference evidence="12" key="1">
    <citation type="submission" date="2025-08" db="UniProtKB">
        <authorList>
            <consortium name="RefSeq"/>
        </authorList>
    </citation>
    <scope>IDENTIFICATION</scope>
    <source>
        <tissue evidence="12">Whole body</tissue>
    </source>
</reference>
<feature type="transmembrane region" description="Helical" evidence="10">
    <location>
        <begin position="273"/>
        <end position="292"/>
    </location>
</feature>
<organism evidence="11 12">
    <name type="scientific">Vanessa tameamea</name>
    <name type="common">Kamehameha butterfly</name>
    <dbReference type="NCBI Taxonomy" id="334116"/>
    <lineage>
        <taxon>Eukaryota</taxon>
        <taxon>Metazoa</taxon>
        <taxon>Ecdysozoa</taxon>
        <taxon>Arthropoda</taxon>
        <taxon>Hexapoda</taxon>
        <taxon>Insecta</taxon>
        <taxon>Pterygota</taxon>
        <taxon>Neoptera</taxon>
        <taxon>Endopterygota</taxon>
        <taxon>Lepidoptera</taxon>
        <taxon>Glossata</taxon>
        <taxon>Ditrysia</taxon>
        <taxon>Papilionoidea</taxon>
        <taxon>Nymphalidae</taxon>
        <taxon>Nymphalinae</taxon>
        <taxon>Vanessa</taxon>
    </lineage>
</organism>
<evidence type="ECO:0000256" key="8">
    <source>
        <dbReference type="ARBA" id="ARBA00023170"/>
    </source>
</evidence>
<feature type="transmembrane region" description="Helical" evidence="10">
    <location>
        <begin position="38"/>
        <end position="58"/>
    </location>
</feature>
<evidence type="ECO:0000256" key="6">
    <source>
        <dbReference type="ARBA" id="ARBA00022989"/>
    </source>
</evidence>
<keyword evidence="4 10" id="KW-0812">Transmembrane</keyword>
<dbReference type="GO" id="GO:0005886">
    <property type="term" value="C:plasma membrane"/>
    <property type="evidence" value="ECO:0007669"/>
    <property type="project" value="UniProtKB-SubCell"/>
</dbReference>
<feature type="transmembrane region" description="Helical" evidence="10">
    <location>
        <begin position="138"/>
        <end position="160"/>
    </location>
</feature>
<comment type="similarity">
    <text evidence="10">Belongs to the insect chemoreceptor superfamily. Heteromeric odorant receptor channel (TC 1.A.69) family.</text>
</comment>
<keyword evidence="9 10" id="KW-0807">Transducer</keyword>
<evidence type="ECO:0000313" key="12">
    <source>
        <dbReference type="RefSeq" id="XP_026493404.2"/>
    </source>
</evidence>
<keyword evidence="7 10" id="KW-0472">Membrane</keyword>
<dbReference type="AlphaFoldDB" id="A0A8B8I8L3"/>
<dbReference type="Pfam" id="PF02949">
    <property type="entry name" value="7tm_6"/>
    <property type="match status" value="1"/>
</dbReference>
<dbReference type="PANTHER" id="PTHR21137">
    <property type="entry name" value="ODORANT RECEPTOR"/>
    <property type="match status" value="1"/>
</dbReference>
<keyword evidence="2" id="KW-1003">Cell membrane</keyword>
<dbReference type="OrthoDB" id="6614360at2759"/>
<keyword evidence="8 10" id="KW-0675">Receptor</keyword>
<keyword evidence="6 10" id="KW-1133">Transmembrane helix</keyword>
<keyword evidence="5 10" id="KW-0552">Olfaction</keyword>
<dbReference type="PANTHER" id="PTHR21137:SF35">
    <property type="entry name" value="ODORANT RECEPTOR 19A-RELATED"/>
    <property type="match status" value="1"/>
</dbReference>
<accession>A0A8B8I8L3</accession>
<feature type="transmembrane region" description="Helical" evidence="10">
    <location>
        <begin position="180"/>
        <end position="204"/>
    </location>
</feature>
<dbReference type="Proteomes" id="UP001652626">
    <property type="component" value="Chromosome 14"/>
</dbReference>
<evidence type="ECO:0000313" key="11">
    <source>
        <dbReference type="Proteomes" id="UP001652626"/>
    </source>
</evidence>
<feature type="transmembrane region" description="Helical" evidence="10">
    <location>
        <begin position="304"/>
        <end position="324"/>
    </location>
</feature>
<dbReference type="GO" id="GO:0004984">
    <property type="term" value="F:olfactory receptor activity"/>
    <property type="evidence" value="ECO:0007669"/>
    <property type="project" value="InterPro"/>
</dbReference>
<evidence type="ECO:0000256" key="10">
    <source>
        <dbReference type="RuleBase" id="RU351113"/>
    </source>
</evidence>
<dbReference type="RefSeq" id="XP_026493404.2">
    <property type="nucleotide sequence ID" value="XM_026637619.2"/>
</dbReference>
<evidence type="ECO:0000256" key="4">
    <source>
        <dbReference type="ARBA" id="ARBA00022692"/>
    </source>
</evidence>